<name>A0AAD4M8H3_9AGAM</name>
<evidence type="ECO:0000256" key="1">
    <source>
        <dbReference type="ARBA" id="ARBA00004123"/>
    </source>
</evidence>
<dbReference type="InterPro" id="IPR056772">
    <property type="entry name" value="RecA-like_ORC2"/>
</dbReference>
<evidence type="ECO:0000256" key="5">
    <source>
        <dbReference type="RuleBase" id="RU368084"/>
    </source>
</evidence>
<evidence type="ECO:0000256" key="4">
    <source>
        <dbReference type="ARBA" id="ARBA00023242"/>
    </source>
</evidence>
<feature type="domain" description="Origin recognition complex subunit 2 winged-helix" evidence="7">
    <location>
        <begin position="286"/>
        <end position="345"/>
    </location>
</feature>
<keyword evidence="4 5" id="KW-0539">Nucleus</keyword>
<dbReference type="AlphaFoldDB" id="A0AAD4M8H3"/>
<dbReference type="InterPro" id="IPR056773">
    <property type="entry name" value="WHD_ORC2"/>
</dbReference>
<gene>
    <name evidence="8" type="ORF">B0F90DRAFT_1809244</name>
</gene>
<dbReference type="Pfam" id="PF04084">
    <property type="entry name" value="RecA-like_ORC2"/>
    <property type="match status" value="1"/>
</dbReference>
<proteinExistence type="inferred from homology"/>
<accession>A0AAD4M8H3</accession>
<keyword evidence="3 5" id="KW-0235">DNA replication</keyword>
<dbReference type="Proteomes" id="UP001203297">
    <property type="component" value="Unassembled WGS sequence"/>
</dbReference>
<evidence type="ECO:0000259" key="7">
    <source>
        <dbReference type="Pfam" id="PF24882"/>
    </source>
</evidence>
<evidence type="ECO:0000313" key="8">
    <source>
        <dbReference type="EMBL" id="KAI0304410.1"/>
    </source>
</evidence>
<keyword evidence="9" id="KW-1185">Reference proteome</keyword>
<evidence type="ECO:0000313" key="9">
    <source>
        <dbReference type="Proteomes" id="UP001203297"/>
    </source>
</evidence>
<dbReference type="GO" id="GO:0005664">
    <property type="term" value="C:nuclear origin of replication recognition complex"/>
    <property type="evidence" value="ECO:0007669"/>
    <property type="project" value="UniProtKB-UniRule"/>
</dbReference>
<dbReference type="PANTHER" id="PTHR14052">
    <property type="entry name" value="ORIGIN RECOGNITION COMPLEX SUBUNIT 2"/>
    <property type="match status" value="1"/>
</dbReference>
<dbReference type="GO" id="GO:0006260">
    <property type="term" value="P:DNA replication"/>
    <property type="evidence" value="ECO:0007669"/>
    <property type="project" value="UniProtKB-UniRule"/>
</dbReference>
<comment type="similarity">
    <text evidence="2 5">Belongs to the ORC2 family.</text>
</comment>
<evidence type="ECO:0000256" key="3">
    <source>
        <dbReference type="ARBA" id="ARBA00022705"/>
    </source>
</evidence>
<dbReference type="EMBL" id="WTXG01000007">
    <property type="protein sequence ID" value="KAI0304410.1"/>
    <property type="molecule type" value="Genomic_DNA"/>
</dbReference>
<dbReference type="InterPro" id="IPR007220">
    <property type="entry name" value="ORC2"/>
</dbReference>
<evidence type="ECO:0000259" key="6">
    <source>
        <dbReference type="Pfam" id="PF04084"/>
    </source>
</evidence>
<dbReference type="GO" id="GO:0003688">
    <property type="term" value="F:DNA replication origin binding"/>
    <property type="evidence" value="ECO:0007669"/>
    <property type="project" value="UniProtKB-UniRule"/>
</dbReference>
<protein>
    <recommendedName>
        <fullName evidence="5">Origin recognition complex subunit 2</fullName>
    </recommendedName>
</protein>
<comment type="subcellular location">
    <subcellularLocation>
        <location evidence="1 5">Nucleus</location>
    </subcellularLocation>
</comment>
<evidence type="ECO:0000256" key="2">
    <source>
        <dbReference type="ARBA" id="ARBA00007421"/>
    </source>
</evidence>
<sequence length="359" mass="38848">MNFSSDDQDSEFYSELDSLSTLTSFDAYFSHASRPSRTSSNVFSQLVQPLSPEEYLTRGHRAHLPRYLLELAEASVLNNLAHACATRGRAHVLVINGFQPSFSPRNILAALARLPGAPQGVEGVAQFLSESPARRRRLVLIVHNIDAPALRSLKVRTLLGALGALSGVQMAASIDHINAPFLWTWLWHDLTTLAPYDAELAGADPGSLRTTLTARTVAGMGAEGIRTGPAAVADLAGGQMTETAARHVLAAVTQRARKLFVLMARRQLDSLVDTGNVDPITPADVGEVAIAYDMLFNLARDHFVATNDTALRALLGEFRDHALVVTVGTGVMGTGEMLWIPLRKERLMKLLSGLQQDPP</sequence>
<feature type="domain" description="Origin recognition complex subunit 2 RecA-like" evidence="6">
    <location>
        <begin position="75"/>
        <end position="184"/>
    </location>
</feature>
<comment type="function">
    <text evidence="5">Component of the origin recognition complex (ORC) that binds origins of replication. DNA-binding is ATP-dependent. ORC is required to assemble the pre-replication complex necessary to initiate DNA replication.</text>
</comment>
<comment type="caution">
    <text evidence="8">The sequence shown here is derived from an EMBL/GenBank/DDBJ whole genome shotgun (WGS) entry which is preliminary data.</text>
</comment>
<organism evidence="8 9">
    <name type="scientific">Multifurca ochricompacta</name>
    <dbReference type="NCBI Taxonomy" id="376703"/>
    <lineage>
        <taxon>Eukaryota</taxon>
        <taxon>Fungi</taxon>
        <taxon>Dikarya</taxon>
        <taxon>Basidiomycota</taxon>
        <taxon>Agaricomycotina</taxon>
        <taxon>Agaricomycetes</taxon>
        <taxon>Russulales</taxon>
        <taxon>Russulaceae</taxon>
        <taxon>Multifurca</taxon>
    </lineage>
</organism>
<reference evidence="8" key="1">
    <citation type="journal article" date="2022" name="New Phytol.">
        <title>Evolutionary transition to the ectomycorrhizal habit in the genomes of a hyperdiverse lineage of mushroom-forming fungi.</title>
        <authorList>
            <person name="Looney B."/>
            <person name="Miyauchi S."/>
            <person name="Morin E."/>
            <person name="Drula E."/>
            <person name="Courty P.E."/>
            <person name="Kohler A."/>
            <person name="Kuo A."/>
            <person name="LaButti K."/>
            <person name="Pangilinan J."/>
            <person name="Lipzen A."/>
            <person name="Riley R."/>
            <person name="Andreopoulos W."/>
            <person name="He G."/>
            <person name="Johnson J."/>
            <person name="Nolan M."/>
            <person name="Tritt A."/>
            <person name="Barry K.W."/>
            <person name="Grigoriev I.V."/>
            <person name="Nagy L.G."/>
            <person name="Hibbett D."/>
            <person name="Henrissat B."/>
            <person name="Matheny P.B."/>
            <person name="Labbe J."/>
            <person name="Martin F.M."/>
        </authorList>
    </citation>
    <scope>NUCLEOTIDE SEQUENCE</scope>
    <source>
        <strain evidence="8">BPL690</strain>
    </source>
</reference>
<dbReference type="PANTHER" id="PTHR14052:SF0">
    <property type="entry name" value="ORIGIN RECOGNITION COMPLEX SUBUNIT 2"/>
    <property type="match status" value="1"/>
</dbReference>
<dbReference type="Pfam" id="PF24882">
    <property type="entry name" value="WHD_ORC2"/>
    <property type="match status" value="1"/>
</dbReference>
<comment type="subunit">
    <text evidence="5">Component of the origin recognition complex (ORC).</text>
</comment>